<protein>
    <submittedName>
        <fullName evidence="1">Uncharacterized protein</fullName>
    </submittedName>
</protein>
<organism evidence="1 2">
    <name type="scientific">Sphenostylis stenocarpa</name>
    <dbReference type="NCBI Taxonomy" id="92480"/>
    <lineage>
        <taxon>Eukaryota</taxon>
        <taxon>Viridiplantae</taxon>
        <taxon>Streptophyta</taxon>
        <taxon>Embryophyta</taxon>
        <taxon>Tracheophyta</taxon>
        <taxon>Spermatophyta</taxon>
        <taxon>Magnoliopsida</taxon>
        <taxon>eudicotyledons</taxon>
        <taxon>Gunneridae</taxon>
        <taxon>Pentapetalae</taxon>
        <taxon>rosids</taxon>
        <taxon>fabids</taxon>
        <taxon>Fabales</taxon>
        <taxon>Fabaceae</taxon>
        <taxon>Papilionoideae</taxon>
        <taxon>50 kb inversion clade</taxon>
        <taxon>NPAAA clade</taxon>
        <taxon>indigoferoid/millettioid clade</taxon>
        <taxon>Phaseoleae</taxon>
        <taxon>Sphenostylis</taxon>
    </lineage>
</organism>
<dbReference type="Proteomes" id="UP001189624">
    <property type="component" value="Chromosome 4"/>
</dbReference>
<name>A0AA86SD02_9FABA</name>
<dbReference type="EMBL" id="OY731401">
    <property type="protein sequence ID" value="CAJ1952227.1"/>
    <property type="molecule type" value="Genomic_DNA"/>
</dbReference>
<proteinExistence type="predicted"/>
<accession>A0AA86SD02</accession>
<keyword evidence="2" id="KW-1185">Reference proteome</keyword>
<dbReference type="Gramene" id="rna-AYBTSS11_LOCUS15189">
    <property type="protein sequence ID" value="CAJ1952227.1"/>
    <property type="gene ID" value="gene-AYBTSS11_LOCUS15189"/>
</dbReference>
<gene>
    <name evidence="1" type="ORF">AYBTSS11_LOCUS15189</name>
</gene>
<evidence type="ECO:0000313" key="1">
    <source>
        <dbReference type="EMBL" id="CAJ1952227.1"/>
    </source>
</evidence>
<reference evidence="1" key="1">
    <citation type="submission" date="2023-10" db="EMBL/GenBank/DDBJ databases">
        <authorList>
            <person name="Domelevo Entfellner J.-B."/>
        </authorList>
    </citation>
    <scope>NUCLEOTIDE SEQUENCE</scope>
</reference>
<sequence length="109" mass="12937">MAQEELIYRSKIMSEKERKGDRTWRVERVYSSWAEMNNEKFSWNLPHQPVQALKRRVHVKGRDTTALTCNSFTDTLVSTIKRLPIIEKRKILRQVIMLMFLKSSSRIVA</sequence>
<evidence type="ECO:0000313" key="2">
    <source>
        <dbReference type="Proteomes" id="UP001189624"/>
    </source>
</evidence>
<dbReference type="AlphaFoldDB" id="A0AA86SD02"/>